<sequence>MNEEHIFSVEQIMVMLLTKLKETAESNLKKQVTDCVISVPLFFTDAERRSVMDAAQIVGLNCLRLMNDNTAGKGIKLLLRVLIL</sequence>
<reference evidence="4" key="2">
    <citation type="submission" date="2025-08" db="UniProtKB">
        <authorList>
            <consortium name="Ensembl"/>
        </authorList>
    </citation>
    <scope>IDENTIFICATION</scope>
</reference>
<dbReference type="GO" id="GO:0005524">
    <property type="term" value="F:ATP binding"/>
    <property type="evidence" value="ECO:0007669"/>
    <property type="project" value="UniProtKB-KW"/>
</dbReference>
<dbReference type="InterPro" id="IPR043129">
    <property type="entry name" value="ATPase_NBD"/>
</dbReference>
<name>A0A8C4RS02_ERPCA</name>
<reference evidence="4" key="3">
    <citation type="submission" date="2025-09" db="UniProtKB">
        <authorList>
            <consortium name="Ensembl"/>
        </authorList>
    </citation>
    <scope>IDENTIFICATION</scope>
</reference>
<accession>A0A8C4RS02</accession>
<organism evidence="4 5">
    <name type="scientific">Erpetoichthys calabaricus</name>
    <name type="common">Rope fish</name>
    <name type="synonym">Calamoichthys calabaricus</name>
    <dbReference type="NCBI Taxonomy" id="27687"/>
    <lineage>
        <taxon>Eukaryota</taxon>
        <taxon>Metazoa</taxon>
        <taxon>Chordata</taxon>
        <taxon>Craniata</taxon>
        <taxon>Vertebrata</taxon>
        <taxon>Euteleostomi</taxon>
        <taxon>Actinopterygii</taxon>
        <taxon>Polypteriformes</taxon>
        <taxon>Polypteridae</taxon>
        <taxon>Erpetoichthys</taxon>
    </lineage>
</organism>
<dbReference type="GO" id="GO:0005829">
    <property type="term" value="C:cytosol"/>
    <property type="evidence" value="ECO:0007669"/>
    <property type="project" value="TreeGrafter"/>
</dbReference>
<dbReference type="PANTHER" id="PTHR45639">
    <property type="entry name" value="HSC70CB, ISOFORM G-RELATED"/>
    <property type="match status" value="1"/>
</dbReference>
<reference evidence="4" key="1">
    <citation type="submission" date="2021-06" db="EMBL/GenBank/DDBJ databases">
        <authorList>
            <consortium name="Wellcome Sanger Institute Data Sharing"/>
        </authorList>
    </citation>
    <scope>NUCLEOTIDE SEQUENCE [LARGE SCALE GENOMIC DNA]</scope>
</reference>
<proteinExistence type="inferred from homology"/>
<dbReference type="InterPro" id="IPR013126">
    <property type="entry name" value="Hsp_70_fam"/>
</dbReference>
<dbReference type="AlphaFoldDB" id="A0A8C4RS02"/>
<dbReference type="SUPFAM" id="SSF53067">
    <property type="entry name" value="Actin-like ATPase domain"/>
    <property type="match status" value="1"/>
</dbReference>
<dbReference type="Ensembl" id="ENSECRT00000006172.1">
    <property type="protein sequence ID" value="ENSECRP00000006073.1"/>
    <property type="gene ID" value="ENSECRG00000004049.1"/>
</dbReference>
<evidence type="ECO:0000256" key="1">
    <source>
        <dbReference type="ARBA" id="ARBA00007381"/>
    </source>
</evidence>
<evidence type="ECO:0000256" key="2">
    <source>
        <dbReference type="ARBA" id="ARBA00022741"/>
    </source>
</evidence>
<dbReference type="GO" id="GO:0140662">
    <property type="term" value="F:ATP-dependent protein folding chaperone"/>
    <property type="evidence" value="ECO:0007669"/>
    <property type="project" value="InterPro"/>
</dbReference>
<comment type="similarity">
    <text evidence="1">Belongs to the heat shock protein 70 family.</text>
</comment>
<dbReference type="Proteomes" id="UP000694620">
    <property type="component" value="Chromosome 4"/>
</dbReference>
<dbReference type="GeneTree" id="ENSGT00940000159635"/>
<keyword evidence="3" id="KW-0067">ATP-binding</keyword>
<dbReference type="Pfam" id="PF00012">
    <property type="entry name" value="HSP70"/>
    <property type="match status" value="1"/>
</dbReference>
<keyword evidence="5" id="KW-1185">Reference proteome</keyword>
<protein>
    <submittedName>
        <fullName evidence="4">Uncharacterized protein</fullName>
    </submittedName>
</protein>
<evidence type="ECO:0000313" key="5">
    <source>
        <dbReference type="Proteomes" id="UP000694620"/>
    </source>
</evidence>
<dbReference type="PANTHER" id="PTHR45639:SF2">
    <property type="entry name" value="HEAT SHOCK PROTEIN 105 KDA"/>
    <property type="match status" value="1"/>
</dbReference>
<dbReference type="Gene3D" id="3.30.420.40">
    <property type="match status" value="1"/>
</dbReference>
<evidence type="ECO:0000256" key="3">
    <source>
        <dbReference type="ARBA" id="ARBA00022840"/>
    </source>
</evidence>
<keyword evidence="2" id="KW-0547">Nucleotide-binding</keyword>
<dbReference type="FunFam" id="3.30.420.40:FF:000495">
    <property type="entry name" value="Heat shock protein 4b"/>
    <property type="match status" value="1"/>
</dbReference>
<evidence type="ECO:0000313" key="4">
    <source>
        <dbReference type="Ensembl" id="ENSECRP00000006073.1"/>
    </source>
</evidence>
<dbReference type="GO" id="GO:0005634">
    <property type="term" value="C:nucleus"/>
    <property type="evidence" value="ECO:0007669"/>
    <property type="project" value="TreeGrafter"/>
</dbReference>